<accession>A0A5N5TG11</accession>
<protein>
    <recommendedName>
        <fullName evidence="10">Transporter</fullName>
    </recommendedName>
</protein>
<feature type="binding site" evidence="8">
    <location>
        <position position="48"/>
    </location>
    <ligand>
        <name>Na(+)</name>
        <dbReference type="ChEBI" id="CHEBI:29101"/>
        <label>1</label>
    </ligand>
</feature>
<feature type="binding site" evidence="8">
    <location>
        <position position="314"/>
    </location>
    <ligand>
        <name>Na(+)</name>
        <dbReference type="ChEBI" id="CHEBI:29101"/>
        <label>1</label>
    </ligand>
</feature>
<dbReference type="InterPro" id="IPR000175">
    <property type="entry name" value="Na/ntran_symport"/>
</dbReference>
<keyword evidence="4 10" id="KW-0812">Transmembrane</keyword>
<dbReference type="PRINTS" id="PR00176">
    <property type="entry name" value="NANEUSMPORT"/>
</dbReference>
<evidence type="ECO:0000256" key="8">
    <source>
        <dbReference type="PIRSR" id="PIRSR600175-1"/>
    </source>
</evidence>
<feature type="binding site" evidence="8">
    <location>
        <position position="382"/>
    </location>
    <ligand>
        <name>Na(+)</name>
        <dbReference type="ChEBI" id="CHEBI:29101"/>
        <label>1</label>
    </ligand>
</feature>
<dbReference type="InterPro" id="IPR037272">
    <property type="entry name" value="SNS_sf"/>
</dbReference>
<dbReference type="GO" id="GO:0015293">
    <property type="term" value="F:symporter activity"/>
    <property type="evidence" value="ECO:0007669"/>
    <property type="project" value="UniProtKB-KW"/>
</dbReference>
<comment type="similarity">
    <text evidence="2 10">Belongs to the sodium:neurotransmitter symporter (SNF) (TC 2.A.22) family.</text>
</comment>
<comment type="caution">
    <text evidence="12">The sequence shown here is derived from an EMBL/GenBank/DDBJ whole genome shotgun (WGS) entry which is preliminary data.</text>
</comment>
<name>A0A5N5TG11_9CRUS</name>
<keyword evidence="6 11" id="KW-1133">Transmembrane helix</keyword>
<keyword evidence="9" id="KW-1015">Disulfide bond</keyword>
<keyword evidence="5 10" id="KW-0769">Symport</keyword>
<dbReference type="OrthoDB" id="6581954at2759"/>
<dbReference type="GO" id="GO:0005886">
    <property type="term" value="C:plasma membrane"/>
    <property type="evidence" value="ECO:0007669"/>
    <property type="project" value="TreeGrafter"/>
</dbReference>
<evidence type="ECO:0000256" key="1">
    <source>
        <dbReference type="ARBA" id="ARBA00004141"/>
    </source>
</evidence>
<dbReference type="GO" id="GO:0046872">
    <property type="term" value="F:metal ion binding"/>
    <property type="evidence" value="ECO:0007669"/>
    <property type="project" value="UniProtKB-KW"/>
</dbReference>
<evidence type="ECO:0000256" key="6">
    <source>
        <dbReference type="ARBA" id="ARBA00022989"/>
    </source>
</evidence>
<feature type="binding site" evidence="8">
    <location>
        <position position="383"/>
    </location>
    <ligand>
        <name>Na(+)</name>
        <dbReference type="ChEBI" id="CHEBI:29101"/>
        <label>1</label>
    </ligand>
</feature>
<dbReference type="Proteomes" id="UP000326759">
    <property type="component" value="Unassembled WGS sequence"/>
</dbReference>
<organism evidence="12 13">
    <name type="scientific">Armadillidium nasatum</name>
    <dbReference type="NCBI Taxonomy" id="96803"/>
    <lineage>
        <taxon>Eukaryota</taxon>
        <taxon>Metazoa</taxon>
        <taxon>Ecdysozoa</taxon>
        <taxon>Arthropoda</taxon>
        <taxon>Crustacea</taxon>
        <taxon>Multicrustacea</taxon>
        <taxon>Malacostraca</taxon>
        <taxon>Eumalacostraca</taxon>
        <taxon>Peracarida</taxon>
        <taxon>Isopoda</taxon>
        <taxon>Oniscidea</taxon>
        <taxon>Crinocheta</taxon>
        <taxon>Armadillidiidae</taxon>
        <taxon>Armadillidium</taxon>
    </lineage>
</organism>
<reference evidence="12 13" key="1">
    <citation type="journal article" date="2019" name="PLoS Biol.">
        <title>Sex chromosomes control vertical transmission of feminizing Wolbachia symbionts in an isopod.</title>
        <authorList>
            <person name="Becking T."/>
            <person name="Chebbi M.A."/>
            <person name="Giraud I."/>
            <person name="Moumen B."/>
            <person name="Laverre T."/>
            <person name="Caubet Y."/>
            <person name="Peccoud J."/>
            <person name="Gilbert C."/>
            <person name="Cordaux R."/>
        </authorList>
    </citation>
    <scope>NUCLEOTIDE SEQUENCE [LARGE SCALE GENOMIC DNA]</scope>
    <source>
        <strain evidence="12">ANa2</strain>
        <tissue evidence="12">Whole body excluding digestive tract and cuticle</tissue>
    </source>
</reference>
<evidence type="ECO:0000256" key="2">
    <source>
        <dbReference type="ARBA" id="ARBA00006459"/>
    </source>
</evidence>
<feature type="transmembrane region" description="Helical" evidence="11">
    <location>
        <begin position="111"/>
        <end position="136"/>
    </location>
</feature>
<keyword evidence="8" id="KW-0915">Sodium</keyword>
<dbReference type="AlphaFoldDB" id="A0A5N5TG11"/>
<proteinExistence type="inferred from homology"/>
<feature type="binding site" evidence="8">
    <location>
        <position position="45"/>
    </location>
    <ligand>
        <name>Na(+)</name>
        <dbReference type="ChEBI" id="CHEBI:29101"/>
        <label>1</label>
    </ligand>
</feature>
<evidence type="ECO:0000313" key="13">
    <source>
        <dbReference type="Proteomes" id="UP000326759"/>
    </source>
</evidence>
<feature type="binding site" evidence="8">
    <location>
        <position position="52"/>
    </location>
    <ligand>
        <name>Na(+)</name>
        <dbReference type="ChEBI" id="CHEBI:29101"/>
        <label>1</label>
    </ligand>
</feature>
<dbReference type="SUPFAM" id="SSF161070">
    <property type="entry name" value="SNF-like"/>
    <property type="match status" value="1"/>
</dbReference>
<keyword evidence="13" id="KW-1185">Reference proteome</keyword>
<feature type="transmembrane region" description="Helical" evidence="11">
    <location>
        <begin position="439"/>
        <end position="462"/>
    </location>
</feature>
<dbReference type="PROSITE" id="PS00610">
    <property type="entry name" value="NA_NEUROTRAN_SYMP_1"/>
    <property type="match status" value="1"/>
</dbReference>
<feature type="binding site" evidence="8">
    <location>
        <position position="47"/>
    </location>
    <ligand>
        <name>Na(+)</name>
        <dbReference type="ChEBI" id="CHEBI:29101"/>
        <label>1</label>
    </ligand>
</feature>
<evidence type="ECO:0000313" key="12">
    <source>
        <dbReference type="EMBL" id="KAB7505482.1"/>
    </source>
</evidence>
<dbReference type="PANTHER" id="PTHR11616">
    <property type="entry name" value="SODIUM/CHLORIDE DEPENDENT TRANSPORTER"/>
    <property type="match status" value="1"/>
</dbReference>
<feature type="transmembrane region" description="Helical" evidence="11">
    <location>
        <begin position="408"/>
        <end position="433"/>
    </location>
</feature>
<feature type="transmembrane region" description="Helical" evidence="11">
    <location>
        <begin position="483"/>
        <end position="508"/>
    </location>
</feature>
<gene>
    <name evidence="12" type="ORF">Anas_02482</name>
</gene>
<evidence type="ECO:0000256" key="5">
    <source>
        <dbReference type="ARBA" id="ARBA00022847"/>
    </source>
</evidence>
<feature type="binding site" evidence="8">
    <location>
        <position position="379"/>
    </location>
    <ligand>
        <name>Na(+)</name>
        <dbReference type="ChEBI" id="CHEBI:29101"/>
        <label>1</label>
    </ligand>
</feature>
<keyword evidence="7 11" id="KW-0472">Membrane</keyword>
<dbReference type="Pfam" id="PF00209">
    <property type="entry name" value="SNF"/>
    <property type="match status" value="2"/>
</dbReference>
<evidence type="ECO:0000256" key="11">
    <source>
        <dbReference type="SAM" id="Phobius"/>
    </source>
</evidence>
<dbReference type="PANTHER" id="PTHR11616:SF265">
    <property type="entry name" value="TRANSPORTER"/>
    <property type="match status" value="1"/>
</dbReference>
<dbReference type="EMBL" id="SEYY01001216">
    <property type="protein sequence ID" value="KAB7505482.1"/>
    <property type="molecule type" value="Genomic_DNA"/>
</dbReference>
<dbReference type="GO" id="GO:0006865">
    <property type="term" value="P:amino acid transport"/>
    <property type="evidence" value="ECO:0007669"/>
    <property type="project" value="TreeGrafter"/>
</dbReference>
<feature type="transmembrane region" description="Helical" evidence="11">
    <location>
        <begin position="308"/>
        <end position="333"/>
    </location>
</feature>
<feature type="transmembrane region" description="Helical" evidence="11">
    <location>
        <begin position="367"/>
        <end position="388"/>
    </location>
</feature>
<evidence type="ECO:0000256" key="4">
    <source>
        <dbReference type="ARBA" id="ARBA00022692"/>
    </source>
</evidence>
<feature type="disulfide bond" evidence="9">
    <location>
        <begin position="151"/>
        <end position="163"/>
    </location>
</feature>
<comment type="subcellular location">
    <subcellularLocation>
        <location evidence="1">Membrane</location>
        <topology evidence="1">Multi-pass membrane protein</topology>
    </subcellularLocation>
</comment>
<feature type="binding site" evidence="8">
    <location>
        <position position="282"/>
    </location>
    <ligand>
        <name>Na(+)</name>
        <dbReference type="ChEBI" id="CHEBI:29101"/>
        <label>1</label>
    </ligand>
</feature>
<evidence type="ECO:0000256" key="3">
    <source>
        <dbReference type="ARBA" id="ARBA00022448"/>
    </source>
</evidence>
<dbReference type="GO" id="GO:0035725">
    <property type="term" value="P:sodium ion transmembrane transport"/>
    <property type="evidence" value="ECO:0007669"/>
    <property type="project" value="TreeGrafter"/>
</dbReference>
<feature type="transmembrane region" description="Helical" evidence="11">
    <location>
        <begin position="69"/>
        <end position="90"/>
    </location>
</feature>
<evidence type="ECO:0000256" key="9">
    <source>
        <dbReference type="PIRSR" id="PIRSR600175-2"/>
    </source>
</evidence>
<evidence type="ECO:0000256" key="7">
    <source>
        <dbReference type="ARBA" id="ARBA00023136"/>
    </source>
</evidence>
<keyword evidence="8" id="KW-0479">Metal-binding</keyword>
<keyword evidence="3 10" id="KW-0813">Transport</keyword>
<evidence type="ECO:0000256" key="10">
    <source>
        <dbReference type="RuleBase" id="RU003732"/>
    </source>
</evidence>
<dbReference type="PROSITE" id="PS50267">
    <property type="entry name" value="NA_NEUROTRAN_SYMP_3"/>
    <property type="match status" value="1"/>
</dbReference>
<sequence length="580" mass="65347">MIEKKKEITITPEAVVTNTDGGVDENSHSREKWGHPCEFILSCLGYAVGYGNMWRFPYLCFKNGGAVFLIPYCIMLIIAGIPMFFLELVLGQYVSLGPNMLFPELSPIFSGLGWAMFITTVMITTYYNIILAWSFFTPLPHCFTYEGLSDCRNLSLHYYNKTCHTIEEYCSLSNLMSYNSTHCYSGENTTLAIEAESTITQFKIYNKKFTDHSLQCFHITNASRFKYFRNRLLRVTGKTWDDMGLTLNGAYEGIKFYILQPNITKLHEATVWNDAASQIFFSLGIGSGSLITLSSYSKLKNNCMRDAILIAICNCATSLFGGFVTFSILGFIAHENNVPVQDVVNSGSGLAFIAYPTAISRMPYPPVWAVLFFFMLIALGIDSQFAYVETLSTGLCDQFKIMREHRSLLMIGLTSVLFLLGIPMCLEGGVYLFEVINLYAAGFSVLFIAICEIVIVAYIYGFKRFMKNINVDMEISVNKILRSYFGFTWLFSTPVSLIGVFALGVYFFKPVNFGTYIFPPEIQGLGWTLTAISKGKELLLATPQFCPAYLRSKETVSASFKYTHDNEGFIPDILEKKENI</sequence>